<evidence type="ECO:0000256" key="1">
    <source>
        <dbReference type="ARBA" id="ARBA00006738"/>
    </source>
</evidence>
<dbReference type="GO" id="GO:0003676">
    <property type="term" value="F:nucleic acid binding"/>
    <property type="evidence" value="ECO:0007669"/>
    <property type="project" value="InterPro"/>
</dbReference>
<dbReference type="InterPro" id="IPR003509">
    <property type="entry name" value="UPF0102_YraN-like"/>
</dbReference>
<accession>A0A1S9ZK79</accession>
<dbReference type="RefSeq" id="WP_078256060.1">
    <property type="nucleotide sequence ID" value="NZ_MUXT01000006.1"/>
</dbReference>
<dbReference type="SUPFAM" id="SSF52980">
    <property type="entry name" value="Restriction endonuclease-like"/>
    <property type="match status" value="1"/>
</dbReference>
<evidence type="ECO:0000313" key="3">
    <source>
        <dbReference type="EMBL" id="OOR83935.1"/>
    </source>
</evidence>
<dbReference type="InterPro" id="IPR011856">
    <property type="entry name" value="tRNA_endonuc-like_dom_sf"/>
</dbReference>
<sequence length="139" mass="15589">MDKALSKTAKRRQGDAFEKLAAALISKAGLKIVQTNFNVPGIGEIDIIARATLQSNVSHSRGTTPKFCTVFVEVRSRTSSVYGTALESITPKKQAKLYRTAEQFLRDHPEYADDEYRFDVIVFDLMDGLVCHEWLTDAF</sequence>
<protein>
    <recommendedName>
        <fullName evidence="2">UPF0102 protein B0180_05735</fullName>
    </recommendedName>
</protein>
<dbReference type="EMBL" id="MUXT01000006">
    <property type="protein sequence ID" value="OOR83935.1"/>
    <property type="molecule type" value="Genomic_DNA"/>
</dbReference>
<dbReference type="HAMAP" id="MF_00048">
    <property type="entry name" value="UPF0102"/>
    <property type="match status" value="1"/>
</dbReference>
<dbReference type="Proteomes" id="UP000190322">
    <property type="component" value="Unassembled WGS sequence"/>
</dbReference>
<dbReference type="InterPro" id="IPR011335">
    <property type="entry name" value="Restrct_endonuc-II-like"/>
</dbReference>
<dbReference type="AlphaFoldDB" id="A0A1S9ZK79"/>
<comment type="similarity">
    <text evidence="1 2">Belongs to the UPF0102 family.</text>
</comment>
<reference evidence="3 4" key="1">
    <citation type="submission" date="2017-02" db="EMBL/GenBank/DDBJ databases">
        <title>Draft genome sequence of Moraxella canis CCUG 8415A type strain.</title>
        <authorList>
            <person name="Engstrom-Jakobsson H."/>
            <person name="Salva-Serra F."/>
            <person name="Thorell K."/>
            <person name="Gonzales-Siles L."/>
            <person name="Karlsson R."/>
            <person name="Boulund F."/>
            <person name="Engstrand L."/>
            <person name="Moore E."/>
        </authorList>
    </citation>
    <scope>NUCLEOTIDE SEQUENCE [LARGE SCALE GENOMIC DNA]</scope>
    <source>
        <strain evidence="3 4">CCUG 8415A</strain>
    </source>
</reference>
<organism evidence="3 4">
    <name type="scientific">Moraxella canis</name>
    <dbReference type="NCBI Taxonomy" id="90239"/>
    <lineage>
        <taxon>Bacteria</taxon>
        <taxon>Pseudomonadati</taxon>
        <taxon>Pseudomonadota</taxon>
        <taxon>Gammaproteobacteria</taxon>
        <taxon>Moraxellales</taxon>
        <taxon>Moraxellaceae</taxon>
        <taxon>Moraxella</taxon>
    </lineage>
</organism>
<dbReference type="NCBIfam" id="NF009150">
    <property type="entry name" value="PRK12497.1-3"/>
    <property type="match status" value="1"/>
</dbReference>
<proteinExistence type="inferred from homology"/>
<evidence type="ECO:0000256" key="2">
    <source>
        <dbReference type="HAMAP-Rule" id="MF_00048"/>
    </source>
</evidence>
<name>A0A1S9ZK79_9GAMM</name>
<evidence type="ECO:0000313" key="4">
    <source>
        <dbReference type="Proteomes" id="UP000190322"/>
    </source>
</evidence>
<gene>
    <name evidence="3" type="ORF">B0180_05735</name>
</gene>
<dbReference type="NCBIfam" id="TIGR00252">
    <property type="entry name" value="YraN family protein"/>
    <property type="match status" value="1"/>
</dbReference>
<dbReference type="Gene3D" id="3.40.1350.10">
    <property type="match status" value="1"/>
</dbReference>
<dbReference type="Pfam" id="PF02021">
    <property type="entry name" value="UPF0102"/>
    <property type="match status" value="1"/>
</dbReference>
<dbReference type="PANTHER" id="PTHR34039:SF1">
    <property type="entry name" value="UPF0102 PROTEIN YRAN"/>
    <property type="match status" value="1"/>
</dbReference>
<comment type="caution">
    <text evidence="3">The sequence shown here is derived from an EMBL/GenBank/DDBJ whole genome shotgun (WGS) entry which is preliminary data.</text>
</comment>
<dbReference type="PANTHER" id="PTHR34039">
    <property type="entry name" value="UPF0102 PROTEIN YRAN"/>
    <property type="match status" value="1"/>
</dbReference>